<dbReference type="SUPFAM" id="SSF48452">
    <property type="entry name" value="TPR-like"/>
    <property type="match status" value="1"/>
</dbReference>
<dbReference type="VEuPathDB" id="AmoebaDB:NfTy_092440"/>
<dbReference type="InterPro" id="IPR011990">
    <property type="entry name" value="TPR-like_helical_dom_sf"/>
</dbReference>
<accession>A0A6A5BH45</accession>
<sequence length="293" mass="32827">MIANCNNPSQPLLFETYDQFLNTRVFNSSRPSSSGDVISSSSSGGSSTASSSSSSSSNNNFGGAKISNDQIASTLKVLKTCNVYEKHELDSSSTLPETERNLLLLKAYYTNPSEEDVKFLHRTLRESSMDFAGSPAHDTAFQSSAYKTKQDFTASKKAHEIYFQDSADLSISADDPLALNTKALDSILKAADECLKLSPNCIEAYNVLAMYKAKNFEEALAFYREGQSKFSEYYSKQFISSTASGKSRQWTQHDLRQYMRAIIGEANTLRKMGRYEEAITKQRRLIQRFIPRW</sequence>
<proteinExistence type="predicted"/>
<dbReference type="GeneID" id="68115780"/>
<dbReference type="VEuPathDB" id="AmoebaDB:FDP41_008562"/>
<evidence type="ECO:0000313" key="3">
    <source>
        <dbReference type="Proteomes" id="UP000444721"/>
    </source>
</evidence>
<keyword evidence="3" id="KW-1185">Reference proteome</keyword>
<dbReference type="RefSeq" id="XP_044558068.1">
    <property type="nucleotide sequence ID" value="XM_044712429.1"/>
</dbReference>
<name>A0A6A5BH45_NAEFO</name>
<dbReference type="EMBL" id="VFQX01000061">
    <property type="protein sequence ID" value="KAF0973355.1"/>
    <property type="molecule type" value="Genomic_DNA"/>
</dbReference>
<comment type="caution">
    <text evidence="2">The sequence shown here is derived from an EMBL/GenBank/DDBJ whole genome shotgun (WGS) entry which is preliminary data.</text>
</comment>
<feature type="compositionally biased region" description="Low complexity" evidence="1">
    <location>
        <begin position="28"/>
        <end position="57"/>
    </location>
</feature>
<dbReference type="AlphaFoldDB" id="A0A6A5BH45"/>
<feature type="region of interest" description="Disordered" evidence="1">
    <location>
        <begin position="28"/>
        <end position="59"/>
    </location>
</feature>
<gene>
    <name evidence="2" type="ORF">FDP41_008562</name>
</gene>
<evidence type="ECO:0000256" key="1">
    <source>
        <dbReference type="SAM" id="MobiDB-lite"/>
    </source>
</evidence>
<reference evidence="2 3" key="1">
    <citation type="journal article" date="2019" name="Sci. Rep.">
        <title>Nanopore sequencing improves the draft genome of the human pathogenic amoeba Naegleria fowleri.</title>
        <authorList>
            <person name="Liechti N."/>
            <person name="Schurch N."/>
            <person name="Bruggmann R."/>
            <person name="Wittwer M."/>
        </authorList>
    </citation>
    <scope>NUCLEOTIDE SEQUENCE [LARGE SCALE GENOMIC DNA]</scope>
    <source>
        <strain evidence="2 3">ATCC 30894</strain>
    </source>
</reference>
<dbReference type="Gene3D" id="1.25.40.10">
    <property type="entry name" value="Tetratricopeptide repeat domain"/>
    <property type="match status" value="1"/>
</dbReference>
<dbReference type="OrthoDB" id="2519255at2759"/>
<dbReference type="Proteomes" id="UP000444721">
    <property type="component" value="Unassembled WGS sequence"/>
</dbReference>
<dbReference type="VEuPathDB" id="AmoebaDB:NF0072960"/>
<protein>
    <submittedName>
        <fullName evidence="2">Uncharacterized protein</fullName>
    </submittedName>
</protein>
<organism evidence="2 3">
    <name type="scientific">Naegleria fowleri</name>
    <name type="common">Brain eating amoeba</name>
    <dbReference type="NCBI Taxonomy" id="5763"/>
    <lineage>
        <taxon>Eukaryota</taxon>
        <taxon>Discoba</taxon>
        <taxon>Heterolobosea</taxon>
        <taxon>Tetramitia</taxon>
        <taxon>Eutetramitia</taxon>
        <taxon>Vahlkampfiidae</taxon>
        <taxon>Naegleria</taxon>
    </lineage>
</organism>
<evidence type="ECO:0000313" key="2">
    <source>
        <dbReference type="EMBL" id="KAF0973355.1"/>
    </source>
</evidence>